<dbReference type="GO" id="GO:0031267">
    <property type="term" value="F:small GTPase binding"/>
    <property type="evidence" value="ECO:0007669"/>
    <property type="project" value="InterPro"/>
</dbReference>
<dbReference type="Proteomes" id="UP000078561">
    <property type="component" value="Unassembled WGS sequence"/>
</dbReference>
<organism evidence="5">
    <name type="scientific">Absidia glauca</name>
    <name type="common">Pin mould</name>
    <dbReference type="NCBI Taxonomy" id="4829"/>
    <lineage>
        <taxon>Eukaryota</taxon>
        <taxon>Fungi</taxon>
        <taxon>Fungi incertae sedis</taxon>
        <taxon>Mucoromycota</taxon>
        <taxon>Mucoromycotina</taxon>
        <taxon>Mucoromycetes</taxon>
        <taxon>Mucorales</taxon>
        <taxon>Cunninghamellaceae</taxon>
        <taxon>Absidia</taxon>
    </lineage>
</organism>
<dbReference type="InterPro" id="IPR010473">
    <property type="entry name" value="GTPase-bd"/>
</dbReference>
<accession>A0A163K4J4</accession>
<evidence type="ECO:0000259" key="4">
    <source>
        <dbReference type="PROSITE" id="PS51232"/>
    </source>
</evidence>
<dbReference type="Gene3D" id="1.25.10.10">
    <property type="entry name" value="Leucine-rich Repeat Variant"/>
    <property type="match status" value="1"/>
</dbReference>
<dbReference type="SMART" id="SM01140">
    <property type="entry name" value="Drf_GBD"/>
    <property type="match status" value="1"/>
</dbReference>
<name>A0A163K4J4_ABSGL</name>
<dbReference type="SMART" id="SM01139">
    <property type="entry name" value="Drf_FH3"/>
    <property type="match status" value="1"/>
</dbReference>
<evidence type="ECO:0000256" key="3">
    <source>
        <dbReference type="SAM" id="MobiDB-lite"/>
    </source>
</evidence>
<dbReference type="AlphaFoldDB" id="A0A163K4J4"/>
<dbReference type="GO" id="GO:0015629">
    <property type="term" value="C:actin cytoskeleton"/>
    <property type="evidence" value="ECO:0007669"/>
    <property type="project" value="UniProtKB-ARBA"/>
</dbReference>
<dbReference type="GO" id="GO:0051016">
    <property type="term" value="P:barbed-end actin filament capping"/>
    <property type="evidence" value="ECO:0007669"/>
    <property type="project" value="TreeGrafter"/>
</dbReference>
<keyword evidence="2" id="KW-0175">Coiled coil</keyword>
<feature type="compositionally biased region" description="Low complexity" evidence="3">
    <location>
        <begin position="162"/>
        <end position="179"/>
    </location>
</feature>
<dbReference type="InParanoid" id="A0A163K4J4"/>
<feature type="domain" description="GBD/FH3" evidence="4">
    <location>
        <begin position="112"/>
        <end position="559"/>
    </location>
</feature>
<evidence type="ECO:0000313" key="5">
    <source>
        <dbReference type="EMBL" id="SAM05331.1"/>
    </source>
</evidence>
<dbReference type="GO" id="GO:0032153">
    <property type="term" value="C:cell division site"/>
    <property type="evidence" value="ECO:0007669"/>
    <property type="project" value="TreeGrafter"/>
</dbReference>
<dbReference type="Gene3D" id="1.10.238.150">
    <property type="entry name" value="Formin, FH3 diaphanous domain"/>
    <property type="match status" value="1"/>
</dbReference>
<dbReference type="GO" id="GO:0003779">
    <property type="term" value="F:actin binding"/>
    <property type="evidence" value="ECO:0007669"/>
    <property type="project" value="InterPro"/>
</dbReference>
<comment type="similarity">
    <text evidence="1">Belongs to the formin homology family. BNI1 subfamily.</text>
</comment>
<feature type="region of interest" description="Disordered" evidence="3">
    <location>
        <begin position="162"/>
        <end position="217"/>
    </location>
</feature>
<dbReference type="GO" id="GO:0005938">
    <property type="term" value="C:cell cortex"/>
    <property type="evidence" value="ECO:0007669"/>
    <property type="project" value="UniProtKB-ARBA"/>
</dbReference>
<dbReference type="Pfam" id="PF06367">
    <property type="entry name" value="Drf_FH3"/>
    <property type="match status" value="1"/>
</dbReference>
<feature type="compositionally biased region" description="Polar residues" evidence="3">
    <location>
        <begin position="857"/>
        <end position="868"/>
    </location>
</feature>
<dbReference type="InterPro" id="IPR011989">
    <property type="entry name" value="ARM-like"/>
</dbReference>
<keyword evidence="6" id="KW-1185">Reference proteome</keyword>
<gene>
    <name evidence="5" type="primary">ABSGL_11206.1 scaffold 12295</name>
</gene>
<dbReference type="InterPro" id="IPR014768">
    <property type="entry name" value="GBD/FH3_dom"/>
</dbReference>
<feature type="region of interest" description="Disordered" evidence="3">
    <location>
        <begin position="735"/>
        <end position="868"/>
    </location>
</feature>
<dbReference type="GO" id="GO:1903475">
    <property type="term" value="P:mitotic actomyosin contractile ring assembly"/>
    <property type="evidence" value="ECO:0007669"/>
    <property type="project" value="TreeGrafter"/>
</dbReference>
<reference evidence="5" key="1">
    <citation type="submission" date="2016-04" db="EMBL/GenBank/DDBJ databases">
        <authorList>
            <person name="Evans L.H."/>
            <person name="Alamgir A."/>
            <person name="Owens N."/>
            <person name="Weber N.D."/>
            <person name="Virtaneva K."/>
            <person name="Barbian K."/>
            <person name="Babar A."/>
            <person name="Rosenke K."/>
        </authorList>
    </citation>
    <scope>NUCLEOTIDE SEQUENCE [LARGE SCALE GENOMIC DNA]</scope>
    <source>
        <strain evidence="5">CBS 101.48</strain>
    </source>
</reference>
<proteinExistence type="inferred from homology"/>
<dbReference type="PANTHER" id="PTHR47102:SF2">
    <property type="entry name" value="PROTEIN BNI1"/>
    <property type="match status" value="1"/>
</dbReference>
<feature type="compositionally biased region" description="Polar residues" evidence="3">
    <location>
        <begin position="45"/>
        <end position="84"/>
    </location>
</feature>
<feature type="region of interest" description="Disordered" evidence="3">
    <location>
        <begin position="676"/>
        <end position="707"/>
    </location>
</feature>
<feature type="compositionally biased region" description="Low complexity" evidence="3">
    <location>
        <begin position="792"/>
        <end position="807"/>
    </location>
</feature>
<feature type="compositionally biased region" description="Polar residues" evidence="3">
    <location>
        <begin position="808"/>
        <end position="820"/>
    </location>
</feature>
<dbReference type="PANTHER" id="PTHR47102">
    <property type="entry name" value="PROTEIN BNI1"/>
    <property type="match status" value="1"/>
</dbReference>
<dbReference type="GO" id="GO:0051017">
    <property type="term" value="P:actin filament bundle assembly"/>
    <property type="evidence" value="ECO:0007669"/>
    <property type="project" value="TreeGrafter"/>
</dbReference>
<dbReference type="PROSITE" id="PS51232">
    <property type="entry name" value="GBD_FH3"/>
    <property type="match status" value="1"/>
</dbReference>
<protein>
    <recommendedName>
        <fullName evidence="4">GBD/FH3 domain-containing protein</fullName>
    </recommendedName>
</protein>
<dbReference type="STRING" id="4829.A0A163K4J4"/>
<feature type="compositionally biased region" description="Low complexity" evidence="3">
    <location>
        <begin position="769"/>
        <end position="778"/>
    </location>
</feature>
<feature type="region of interest" description="Disordered" evidence="3">
    <location>
        <begin position="1"/>
        <end position="84"/>
    </location>
</feature>
<dbReference type="FunCoup" id="A0A163K4J4">
    <property type="interactions" value="186"/>
</dbReference>
<feature type="compositionally biased region" description="Low complexity" evidence="3">
    <location>
        <begin position="681"/>
        <end position="700"/>
    </location>
</feature>
<dbReference type="Pfam" id="PF06371">
    <property type="entry name" value="Drf_GBD"/>
    <property type="match status" value="1"/>
</dbReference>
<dbReference type="GO" id="GO:0043332">
    <property type="term" value="C:mating projection tip"/>
    <property type="evidence" value="ECO:0007669"/>
    <property type="project" value="TreeGrafter"/>
</dbReference>
<evidence type="ECO:0000256" key="2">
    <source>
        <dbReference type="SAM" id="Coils"/>
    </source>
</evidence>
<evidence type="ECO:0000256" key="1">
    <source>
        <dbReference type="ARBA" id="ARBA00037935"/>
    </source>
</evidence>
<dbReference type="InterPro" id="IPR010472">
    <property type="entry name" value="FH3_dom"/>
</dbReference>
<feature type="compositionally biased region" description="Polar residues" evidence="3">
    <location>
        <begin position="194"/>
        <end position="203"/>
    </location>
</feature>
<dbReference type="OrthoDB" id="1104827at2759"/>
<dbReference type="EMBL" id="LT554468">
    <property type="protein sequence ID" value="SAM05331.1"/>
    <property type="molecule type" value="Genomic_DNA"/>
</dbReference>
<dbReference type="SUPFAM" id="SSF48371">
    <property type="entry name" value="ARM repeat"/>
    <property type="match status" value="1"/>
</dbReference>
<evidence type="ECO:0000313" key="6">
    <source>
        <dbReference type="Proteomes" id="UP000078561"/>
    </source>
</evidence>
<sequence length="868" mass="97444">MDLFSNIGGRRKKKPAPSTPPTSLPPYFQSPVASPPSSQRHHASKSGNASIFPTPLKTSPSFYSSRSPDLVSPTSTKDSWTTTANSSLRSLPSFNDDPIQVTPVTQWSTHEADRPSDADIESLFEQAASRLNLNLGNATLRDLTLDKKWWILCNENQLTKLGNMTAGSSSSNNTNGKRTSPGKSQSRYIGRKQPGQTHQQPEARTQKHSTLPPPHQQLYQQDITSPLYYIHLFQRKDKKDLSIKVVSDMAVRLRTMSLNWVLEFVEHEGMKLIALELARTNQSSNRRQQRDYYLELEIIKCLRALFNNVHGIKEALRDSLYIDTLTHSLLSPYMPARRLACDTLTFICYCEQPIGHSMVLHGMDSLKKDNGDHHSRFGAWLTEFQKMLQGRGKMGSMVGASHDMRQMGMSGNLEMQVTEYASSNMLLICAMVDSDTVEEQEVRIALRNQLYQGGLDAILQDLGGLHNELINRKIDEFREMDDRDTHSVYGDMILNSIHEPLGLVEAIVPTISGTRAYDFLQSILQNLLLIQYDTETRNRYYQLIDTVVSQIVLDRKGLPNDFTDMYGISIGHLLSKFSDEDELDQALKDMYEERERADQAIKREAELKLLVDRKADGLVGELRMDNHSLERSVHIANQTNAVLQQRLEDLEVEHQHTLESMDAQIKRLYETVRLLTDKKPSSSSSSSPPQQNQRQLSLNRRGQKGDKSIKMWNVLDSDTNQANVTELKQTFRSKLGSHLPSLPGHFVKHGKSRSSTDDTVSPKWNRGGSPTPLSPLSPTDRKLKIDPEATMSEPLLSPSRRLPVSSSNDDLVTDSPTSMGRGSLDLSVASQLDSLEKKSSTSSLSFVQGKEPMVLKPSSTLSLGENGK</sequence>
<feature type="coiled-coil region" evidence="2">
    <location>
        <begin position="580"/>
        <end position="607"/>
    </location>
</feature>
<dbReference type="InterPro" id="IPR051661">
    <property type="entry name" value="Actin_filament_regulator"/>
</dbReference>
<dbReference type="InterPro" id="IPR016024">
    <property type="entry name" value="ARM-type_fold"/>
</dbReference>